<proteinExistence type="predicted"/>
<feature type="region of interest" description="Disordered" evidence="1">
    <location>
        <begin position="1"/>
        <end position="60"/>
    </location>
</feature>
<dbReference type="Proteomes" id="UP000789405">
    <property type="component" value="Unassembled WGS sequence"/>
</dbReference>
<keyword evidence="3" id="KW-1185">Reference proteome</keyword>
<dbReference type="AlphaFoldDB" id="A0A9N8WL46"/>
<evidence type="ECO:0000256" key="1">
    <source>
        <dbReference type="SAM" id="MobiDB-lite"/>
    </source>
</evidence>
<feature type="compositionally biased region" description="Polar residues" evidence="1">
    <location>
        <begin position="50"/>
        <end position="60"/>
    </location>
</feature>
<evidence type="ECO:0000313" key="3">
    <source>
        <dbReference type="Proteomes" id="UP000789405"/>
    </source>
</evidence>
<gene>
    <name evidence="2" type="ORF">DERYTH_LOCUS2527</name>
</gene>
<reference evidence="2" key="1">
    <citation type="submission" date="2021-06" db="EMBL/GenBank/DDBJ databases">
        <authorList>
            <person name="Kallberg Y."/>
            <person name="Tangrot J."/>
            <person name="Rosling A."/>
        </authorList>
    </citation>
    <scope>NUCLEOTIDE SEQUENCE</scope>
    <source>
        <strain evidence="2">MA453B</strain>
    </source>
</reference>
<name>A0A9N8WL46_9GLOM</name>
<protein>
    <submittedName>
        <fullName evidence="2">8002_t:CDS:1</fullName>
    </submittedName>
</protein>
<evidence type="ECO:0000313" key="2">
    <source>
        <dbReference type="EMBL" id="CAG8493338.1"/>
    </source>
</evidence>
<accession>A0A9N8WL46</accession>
<organism evidence="2 3">
    <name type="scientific">Dentiscutata erythropus</name>
    <dbReference type="NCBI Taxonomy" id="1348616"/>
    <lineage>
        <taxon>Eukaryota</taxon>
        <taxon>Fungi</taxon>
        <taxon>Fungi incertae sedis</taxon>
        <taxon>Mucoromycota</taxon>
        <taxon>Glomeromycotina</taxon>
        <taxon>Glomeromycetes</taxon>
        <taxon>Diversisporales</taxon>
        <taxon>Gigasporaceae</taxon>
        <taxon>Dentiscutata</taxon>
    </lineage>
</organism>
<feature type="compositionally biased region" description="Basic and acidic residues" evidence="1">
    <location>
        <begin position="1"/>
        <end position="23"/>
    </location>
</feature>
<comment type="caution">
    <text evidence="2">The sequence shown here is derived from an EMBL/GenBank/DDBJ whole genome shotgun (WGS) entry which is preliminary data.</text>
</comment>
<dbReference type="EMBL" id="CAJVPY010000816">
    <property type="protein sequence ID" value="CAG8493338.1"/>
    <property type="molecule type" value="Genomic_DNA"/>
</dbReference>
<sequence length="60" mass="6986">MPEAKLDTNDKHRKKSDSSESQHQRRKKPTFGERETPYLTIPTMKKKTPNRTMPTTQGTN</sequence>